<dbReference type="Pfam" id="PF01833">
    <property type="entry name" value="TIG"/>
    <property type="match status" value="1"/>
</dbReference>
<dbReference type="Gene3D" id="2.60.290.11">
    <property type="entry name" value="TM1070-like"/>
    <property type="match status" value="3"/>
</dbReference>
<dbReference type="PANTHER" id="PTHR30383">
    <property type="entry name" value="THIOESTERASE 1/PROTEASE 1/LYSOPHOSPHOLIPASE L1"/>
    <property type="match status" value="1"/>
</dbReference>
<dbReference type="STRING" id="1855912.LuPra_03150"/>
<dbReference type="InterPro" id="IPR051532">
    <property type="entry name" value="Ester_Hydrolysis_Enzymes"/>
</dbReference>
<dbReference type="KEGG" id="abac:LuPra_03150"/>
<feature type="signal peptide" evidence="1">
    <location>
        <begin position="1"/>
        <end position="21"/>
    </location>
</feature>
<dbReference type="Gene3D" id="3.40.50.1110">
    <property type="entry name" value="SGNH hydrolase"/>
    <property type="match status" value="1"/>
</dbReference>
<dbReference type="EMBL" id="CP015136">
    <property type="protein sequence ID" value="AMY09923.1"/>
    <property type="molecule type" value="Genomic_DNA"/>
</dbReference>
<dbReference type="Pfam" id="PF13472">
    <property type="entry name" value="Lipase_GDSL_2"/>
    <property type="match status" value="1"/>
</dbReference>
<gene>
    <name evidence="4" type="ORF">LuPra_03150</name>
</gene>
<dbReference type="Gene3D" id="2.60.40.10">
    <property type="entry name" value="Immunoglobulins"/>
    <property type="match status" value="1"/>
</dbReference>
<dbReference type="InterPro" id="IPR036698">
    <property type="entry name" value="TM1070-like_sf"/>
</dbReference>
<dbReference type="Proteomes" id="UP000076079">
    <property type="component" value="Chromosome"/>
</dbReference>
<sequence length="817" mass="86304" precursor="true">MLSRIALTLLLCGSAVTPAFAQGASTWFLAEGASNGTFDEDILVGNPSASTLSVTVRLLPAPDALITPPGTVLEKVFTLPATGRLTVNIRREFPALNGATSAQVSAVVKDTSTPADIVVERSMFFPLTGTPYAGGTGASGVTAPAKRWILAEGAAGVFETFILIANPSAARAAVTVRYLKGDGASVAESTTIEPGNRATLWPSANPALAGQGFSTVVESDQPVVAERAMYFDNFRSGHDALGVTSGRTTWYFAEGFTGGNATIAFETFLLIGNDNPQPASVTATFFRDSGAPLSRTYMVPAQSRFNIWTDQERDASGALLLPGTAFSVRLNSSVPIVAERSVYWGTPSAADPTTPTFPWKEGHVVAGVEQPVAKWAFAEGRQGDDGSGGRYDSFFLVVNPSAVDIDVRATFATEDGTGVTTMVRVPANTRANIWPAAGLTPDFDLLQGRRFAAFLESVGGQPFVAERAMYWNEFNGGHANAGTPWSGTFSTPAQAPVDVQVASMTPTSGRLTGGTSVTIRGQNFGPAPEVRFGGQIVPVTVSPDRTELSWTVPVRNVTTGYGSAGPTEVTVRSQSRFLRAPNFTRYFTVLTFGDSLTWGQVTSYIPGTSMKVSGQASRPYPRQLKMLLSQNPQFGPYALITNAGWPGEFVTVAGGGGNTNPGGVARSARCTAGQPNCFAPTGADPTDYFTPFDVALFLEGINDLNANIAPGFVTAGMKSMVVDAKATSAQVVLELFQSYGKDIFGTESTDPAKVTDYNRRLEGLAAEQQVFRERYAGISMGPDGLHPSQAGYDAMATIAYDKLRDIFRRCGTTGACP</sequence>
<reference evidence="5" key="2">
    <citation type="submission" date="2016-04" db="EMBL/GenBank/DDBJ databases">
        <title>First Complete Genome Sequence of a Subdivision 6 Acidobacterium.</title>
        <authorList>
            <person name="Huang S."/>
            <person name="Vieira S."/>
            <person name="Bunk B."/>
            <person name="Riedel T."/>
            <person name="Sproeer C."/>
            <person name="Overmann J."/>
        </authorList>
    </citation>
    <scope>NUCLEOTIDE SEQUENCE [LARGE SCALE GENOMIC DNA]</scope>
    <source>
        <strain evidence="5">DSM 100886 HEG_-6_39</strain>
    </source>
</reference>
<feature type="domain" description="SGNH hydrolase-type esterase" evidence="3">
    <location>
        <begin position="592"/>
        <end position="794"/>
    </location>
</feature>
<evidence type="ECO:0000259" key="2">
    <source>
        <dbReference type="Pfam" id="PF01833"/>
    </source>
</evidence>
<keyword evidence="5" id="KW-1185">Reference proteome</keyword>
<keyword evidence="1" id="KW-0732">Signal</keyword>
<dbReference type="CDD" id="cd00102">
    <property type="entry name" value="IPT"/>
    <property type="match status" value="1"/>
</dbReference>
<dbReference type="InterPro" id="IPR036514">
    <property type="entry name" value="SGNH_hydro_sf"/>
</dbReference>
<evidence type="ECO:0000313" key="4">
    <source>
        <dbReference type="EMBL" id="AMY09923.1"/>
    </source>
</evidence>
<protein>
    <submittedName>
        <fullName evidence="4">IPT/TIG domain protein</fullName>
    </submittedName>
</protein>
<dbReference type="SUPFAM" id="SSF52266">
    <property type="entry name" value="SGNH hydrolase"/>
    <property type="match status" value="1"/>
</dbReference>
<name>A0A143PP34_LUTPR</name>
<organism evidence="4 5">
    <name type="scientific">Luteitalea pratensis</name>
    <dbReference type="NCBI Taxonomy" id="1855912"/>
    <lineage>
        <taxon>Bacteria</taxon>
        <taxon>Pseudomonadati</taxon>
        <taxon>Acidobacteriota</taxon>
        <taxon>Vicinamibacteria</taxon>
        <taxon>Vicinamibacterales</taxon>
        <taxon>Vicinamibacteraceae</taxon>
        <taxon>Luteitalea</taxon>
    </lineage>
</organism>
<dbReference type="InterPro" id="IPR002909">
    <property type="entry name" value="IPT_dom"/>
</dbReference>
<dbReference type="GO" id="GO:0016788">
    <property type="term" value="F:hydrolase activity, acting on ester bonds"/>
    <property type="evidence" value="ECO:0007669"/>
    <property type="project" value="UniProtKB-ARBA"/>
</dbReference>
<dbReference type="InterPro" id="IPR014756">
    <property type="entry name" value="Ig_E-set"/>
</dbReference>
<evidence type="ECO:0000259" key="3">
    <source>
        <dbReference type="Pfam" id="PF13472"/>
    </source>
</evidence>
<dbReference type="SUPFAM" id="SSF81296">
    <property type="entry name" value="E set domains"/>
    <property type="match status" value="1"/>
</dbReference>
<dbReference type="RefSeq" id="WP_110171622.1">
    <property type="nucleotide sequence ID" value="NZ_CP015136.1"/>
</dbReference>
<proteinExistence type="predicted"/>
<dbReference type="InterPro" id="IPR013830">
    <property type="entry name" value="SGNH_hydro"/>
</dbReference>
<reference evidence="4 5" key="1">
    <citation type="journal article" date="2016" name="Genome Announc.">
        <title>First Complete Genome Sequence of a Subdivision 6 Acidobacterium Strain.</title>
        <authorList>
            <person name="Huang S."/>
            <person name="Vieira S."/>
            <person name="Bunk B."/>
            <person name="Riedel T."/>
            <person name="Sproer C."/>
            <person name="Overmann J."/>
        </authorList>
    </citation>
    <scope>NUCLEOTIDE SEQUENCE [LARGE SCALE GENOMIC DNA]</scope>
    <source>
        <strain evidence="5">DSM 100886 HEG_-6_39</strain>
    </source>
</reference>
<dbReference type="InterPro" id="IPR013783">
    <property type="entry name" value="Ig-like_fold"/>
</dbReference>
<dbReference type="OrthoDB" id="2513075at2"/>
<evidence type="ECO:0000313" key="5">
    <source>
        <dbReference type="Proteomes" id="UP000076079"/>
    </source>
</evidence>
<evidence type="ECO:0000256" key="1">
    <source>
        <dbReference type="SAM" id="SignalP"/>
    </source>
</evidence>
<accession>A0A143PP34</accession>
<feature type="domain" description="IPT/TIG" evidence="2">
    <location>
        <begin position="501"/>
        <end position="575"/>
    </location>
</feature>
<dbReference type="AlphaFoldDB" id="A0A143PP34"/>
<feature type="chain" id="PRO_5007511757" evidence="1">
    <location>
        <begin position="22"/>
        <end position="817"/>
    </location>
</feature>